<gene>
    <name evidence="5" type="primary">gnl_9</name>
    <name evidence="5" type="ORF">Pla8534_41520</name>
</gene>
<comment type="cofactor">
    <cofactor evidence="3">
        <name>Zn(2+)</name>
        <dbReference type="ChEBI" id="CHEBI:29105"/>
    </cofactor>
    <text evidence="3">Binds 1 divalent metal cation per subunit.</text>
</comment>
<evidence type="ECO:0000256" key="2">
    <source>
        <dbReference type="PIRSR" id="PIRSR605511-1"/>
    </source>
</evidence>
<organism evidence="5 6">
    <name type="scientific">Lignipirellula cremea</name>
    <dbReference type="NCBI Taxonomy" id="2528010"/>
    <lineage>
        <taxon>Bacteria</taxon>
        <taxon>Pseudomonadati</taxon>
        <taxon>Planctomycetota</taxon>
        <taxon>Planctomycetia</taxon>
        <taxon>Pirellulales</taxon>
        <taxon>Pirellulaceae</taxon>
        <taxon>Lignipirellula</taxon>
    </lineage>
</organism>
<dbReference type="PANTHER" id="PTHR47572:SF4">
    <property type="entry name" value="LACTONASE DRP35"/>
    <property type="match status" value="1"/>
</dbReference>
<feature type="active site" description="Proton donor/acceptor" evidence="2">
    <location>
        <position position="231"/>
    </location>
</feature>
<feature type="binding site" evidence="3">
    <location>
        <position position="178"/>
    </location>
    <ligand>
        <name>a divalent metal cation</name>
        <dbReference type="ChEBI" id="CHEBI:60240"/>
    </ligand>
</feature>
<proteinExistence type="predicted"/>
<dbReference type="RefSeq" id="WP_145054972.1">
    <property type="nucleotide sequence ID" value="NZ_CP036433.1"/>
</dbReference>
<dbReference type="InterPro" id="IPR005511">
    <property type="entry name" value="SMP-30"/>
</dbReference>
<dbReference type="GO" id="GO:0004341">
    <property type="term" value="F:gluconolactonase activity"/>
    <property type="evidence" value="ECO:0007669"/>
    <property type="project" value="UniProtKB-EC"/>
</dbReference>
<dbReference type="KEGG" id="lcre:Pla8534_41520"/>
<dbReference type="PRINTS" id="PR01790">
    <property type="entry name" value="SMP30FAMILY"/>
</dbReference>
<evidence type="ECO:0000259" key="4">
    <source>
        <dbReference type="Pfam" id="PF08450"/>
    </source>
</evidence>
<keyword evidence="3" id="KW-0479">Metal-binding</keyword>
<dbReference type="Gene3D" id="2.120.10.30">
    <property type="entry name" value="TolB, C-terminal domain"/>
    <property type="match status" value="1"/>
</dbReference>
<protein>
    <submittedName>
        <fullName evidence="5">Gluconolactonase</fullName>
        <ecNumber evidence="5">3.1.1.17</ecNumber>
    </submittedName>
</protein>
<dbReference type="EMBL" id="CP036433">
    <property type="protein sequence ID" value="QDU96332.1"/>
    <property type="molecule type" value="Genomic_DNA"/>
</dbReference>
<keyword evidence="1 5" id="KW-0378">Hydrolase</keyword>
<feature type="binding site" evidence="3">
    <location>
        <position position="231"/>
    </location>
    <ligand>
        <name>a divalent metal cation</name>
        <dbReference type="ChEBI" id="CHEBI:60240"/>
    </ligand>
</feature>
<dbReference type="InterPro" id="IPR051262">
    <property type="entry name" value="SMP-30/CGR1_Lactonase"/>
</dbReference>
<reference evidence="5 6" key="1">
    <citation type="submission" date="2019-02" db="EMBL/GenBank/DDBJ databases">
        <title>Deep-cultivation of Planctomycetes and their phenomic and genomic characterization uncovers novel biology.</title>
        <authorList>
            <person name="Wiegand S."/>
            <person name="Jogler M."/>
            <person name="Boedeker C."/>
            <person name="Pinto D."/>
            <person name="Vollmers J."/>
            <person name="Rivas-Marin E."/>
            <person name="Kohn T."/>
            <person name="Peeters S.H."/>
            <person name="Heuer A."/>
            <person name="Rast P."/>
            <person name="Oberbeckmann S."/>
            <person name="Bunk B."/>
            <person name="Jeske O."/>
            <person name="Meyerdierks A."/>
            <person name="Storesund J.E."/>
            <person name="Kallscheuer N."/>
            <person name="Luecker S."/>
            <person name="Lage O.M."/>
            <person name="Pohl T."/>
            <person name="Merkel B.J."/>
            <person name="Hornburger P."/>
            <person name="Mueller R.-W."/>
            <person name="Bruemmer F."/>
            <person name="Labrenz M."/>
            <person name="Spormann A.M."/>
            <person name="Op den Camp H."/>
            <person name="Overmann J."/>
            <person name="Amann R."/>
            <person name="Jetten M.S.M."/>
            <person name="Mascher T."/>
            <person name="Medema M.H."/>
            <person name="Devos D.P."/>
            <person name="Kaster A.-K."/>
            <person name="Ovreas L."/>
            <person name="Rohde M."/>
            <person name="Galperin M.Y."/>
            <person name="Jogler C."/>
        </authorList>
    </citation>
    <scope>NUCLEOTIDE SEQUENCE [LARGE SCALE GENOMIC DNA]</scope>
    <source>
        <strain evidence="5 6">Pla85_3_4</strain>
    </source>
</reference>
<keyword evidence="3" id="KW-0862">Zinc</keyword>
<evidence type="ECO:0000256" key="3">
    <source>
        <dbReference type="PIRSR" id="PIRSR605511-2"/>
    </source>
</evidence>
<dbReference type="InterPro" id="IPR011042">
    <property type="entry name" value="6-blade_b-propeller_TolB-like"/>
</dbReference>
<name>A0A518DWX1_9BACT</name>
<dbReference type="InterPro" id="IPR013658">
    <property type="entry name" value="SGL"/>
</dbReference>
<dbReference type="SUPFAM" id="SSF63829">
    <property type="entry name" value="Calcium-dependent phosphotriesterase"/>
    <property type="match status" value="1"/>
</dbReference>
<evidence type="ECO:0000313" key="5">
    <source>
        <dbReference type="EMBL" id="QDU96332.1"/>
    </source>
</evidence>
<dbReference type="GO" id="GO:0046872">
    <property type="term" value="F:metal ion binding"/>
    <property type="evidence" value="ECO:0007669"/>
    <property type="project" value="UniProtKB-KW"/>
</dbReference>
<dbReference type="OrthoDB" id="272794at2"/>
<dbReference type="AlphaFoldDB" id="A0A518DWX1"/>
<dbReference type="Pfam" id="PF08450">
    <property type="entry name" value="SGL"/>
    <property type="match status" value="1"/>
</dbReference>
<feature type="domain" description="SMP-30/Gluconolactonase/LRE-like region" evidence="4">
    <location>
        <begin position="56"/>
        <end position="286"/>
    </location>
</feature>
<dbReference type="PANTHER" id="PTHR47572">
    <property type="entry name" value="LIPOPROTEIN-RELATED"/>
    <property type="match status" value="1"/>
</dbReference>
<sequence length="310" mass="33166">MSNLCRMLLSTGIIALASGIIPLRPVALIQAQDMPLSQVLIDGEDWEAVSTGHLFTDGLTADEDGNLYFTDVKQGTTINQLSPEGELSVYAKNAPSISGLQFGPDGRLYACQVGQWGRIVAFDKQGELHVVAEGVKPNDLVVTRQGDIYFTETGKQQVTRIAPGGKPEAVDTGVGKPNGIALSPDQGTLAVSDYGGKHVWAWRINADGSLAYKAPYMTLRTPGADAPSRGDGMITDAAGRYYTTSAVGLQMFDPTGRMGGVIRKPQDQPLVSVAFAGPKLSWLYVACGDTIFRRKTRTQGVLYFPPAAQK</sequence>
<dbReference type="EC" id="3.1.1.17" evidence="5"/>
<dbReference type="Proteomes" id="UP000317648">
    <property type="component" value="Chromosome"/>
</dbReference>
<keyword evidence="6" id="KW-1185">Reference proteome</keyword>
<accession>A0A518DWX1</accession>
<evidence type="ECO:0000313" key="6">
    <source>
        <dbReference type="Proteomes" id="UP000317648"/>
    </source>
</evidence>
<evidence type="ECO:0000256" key="1">
    <source>
        <dbReference type="ARBA" id="ARBA00022801"/>
    </source>
</evidence>